<organism evidence="1 2">
    <name type="scientific">Gordonia phage Dardanus</name>
    <dbReference type="NCBI Taxonomy" id="2588489"/>
    <lineage>
        <taxon>Viruses</taxon>
        <taxon>Duplodnaviria</taxon>
        <taxon>Heunggongvirae</taxon>
        <taxon>Uroviricota</taxon>
        <taxon>Caudoviricetes</taxon>
        <taxon>Ruthgordonvirinae</taxon>
        <taxon>Dardanusvirus</taxon>
        <taxon>Dardanusvirus dardanus</taxon>
    </lineage>
</organism>
<reference evidence="1 2" key="1">
    <citation type="submission" date="2019-05" db="EMBL/GenBank/DDBJ databases">
        <authorList>
            <person name="Bordelon H.A."/>
            <person name="Brister E.M."/>
            <person name="Bryans A.M."/>
            <person name="Calk A.E."/>
            <person name="Capers C."/>
            <person name="Corrent J.M."/>
            <person name="Delphin C.N."/>
            <person name="Erbelding G.W."/>
            <person name="Gottschalck B.A."/>
            <person name="Hale B.T."/>
            <person name="Jones N.T."/>
            <person name="Mire A.R."/>
            <person name="Perkins A.R."/>
            <person name="Quackenbush R.D."/>
            <person name="Rogers C.S."/>
            <person name="Stewart N.C."/>
            <person name="Threeton H.N."/>
            <person name="Wiggins Z.F."/>
            <person name="Hancock A.M."/>
            <person name="Gissendanner C.R."/>
            <person name="Findley A.M."/>
            <person name="Wills S.J."/>
            <person name="Clifford K.A."/>
            <person name="Elmore F.L."/>
            <person name="Knight M.S."/>
            <person name="Le K."/>
            <person name="Lobaina D."/>
            <person name="Nougues D."/>
            <person name="Salama A."/>
            <person name="Stoeber S.D."/>
            <person name="Sweeney K.J."/>
            <person name="Truong T.G."/>
            <person name="Alvaro L.E."/>
            <person name="Isern S."/>
            <person name="Michael S.F."/>
            <person name="Monti D.L."/>
            <person name="Garlena R.A."/>
            <person name="Russell D.A."/>
            <person name="Pope W.H."/>
            <person name="Jacobs-Sera D."/>
            <person name="Hatfull G.F."/>
        </authorList>
    </citation>
    <scope>NUCLEOTIDE SEQUENCE [LARGE SCALE GENOMIC DNA]</scope>
</reference>
<evidence type="ECO:0000313" key="1">
    <source>
        <dbReference type="EMBL" id="QDH85077.1"/>
    </source>
</evidence>
<dbReference type="KEGG" id="vg:63911646"/>
<sequence>MSAEGVDLETVDFSRHATQRALDMAVGADEIRACIERPAETRRLGYPRGDGTRRWKFTRGRLAVVMQSESNGRWTAVTVLWSREGLFRNDFAMHGEYEGRTRKSRTRAATLIRH</sequence>
<keyword evidence="2" id="KW-1185">Reference proteome</keyword>
<dbReference type="GeneID" id="63911646"/>
<proteinExistence type="predicted"/>
<gene>
    <name evidence="1" type="primary">40</name>
    <name evidence="1" type="ORF">SEA_DARDANUS_40</name>
</gene>
<dbReference type="EMBL" id="MN010758">
    <property type="protein sequence ID" value="QDH85077.1"/>
    <property type="molecule type" value="Genomic_DNA"/>
</dbReference>
<evidence type="ECO:0008006" key="3">
    <source>
        <dbReference type="Google" id="ProtNLM"/>
    </source>
</evidence>
<name>A0A514CX32_9CAUD</name>
<protein>
    <recommendedName>
        <fullName evidence="3">BrnT-like toxin</fullName>
    </recommendedName>
</protein>
<dbReference type="RefSeq" id="YP_010050908.1">
    <property type="nucleotide sequence ID" value="NC_054435.1"/>
</dbReference>
<accession>A0A514CX32</accession>
<dbReference type="Proteomes" id="UP000318136">
    <property type="component" value="Segment"/>
</dbReference>
<evidence type="ECO:0000313" key="2">
    <source>
        <dbReference type="Proteomes" id="UP000318136"/>
    </source>
</evidence>